<protein>
    <recommendedName>
        <fullName evidence="5">Secreted protein</fullName>
    </recommendedName>
</protein>
<dbReference type="GeneID" id="44135341"/>
<geneLocation type="plasmid" evidence="3 4">
    <name>tig00000001</name>
</geneLocation>
<name>A0A1L6JHG3_9SPHN</name>
<evidence type="ECO:0000256" key="1">
    <source>
        <dbReference type="SAM" id="MobiDB-lite"/>
    </source>
</evidence>
<evidence type="ECO:0000256" key="2">
    <source>
        <dbReference type="SAM" id="SignalP"/>
    </source>
</evidence>
<evidence type="ECO:0000313" key="3">
    <source>
        <dbReference type="EMBL" id="APR55369.1"/>
    </source>
</evidence>
<accession>A0A1L6JHG3</accession>
<dbReference type="RefSeq" id="WP_066519497.1">
    <property type="nucleotide sequence ID" value="NZ_CP018821.1"/>
</dbReference>
<gene>
    <name evidence="3" type="ORF">BRX40_22505</name>
</gene>
<keyword evidence="4" id="KW-1185">Reference proteome</keyword>
<dbReference type="KEGG" id="skr:BRX40_22505"/>
<dbReference type="AlphaFoldDB" id="A0A1L6JHG3"/>
<organism evidence="3 4">
    <name type="scientific">Sphingomonas koreensis</name>
    <dbReference type="NCBI Taxonomy" id="93064"/>
    <lineage>
        <taxon>Bacteria</taxon>
        <taxon>Pseudomonadati</taxon>
        <taxon>Pseudomonadota</taxon>
        <taxon>Alphaproteobacteria</taxon>
        <taxon>Sphingomonadales</taxon>
        <taxon>Sphingomonadaceae</taxon>
        <taxon>Sphingomonas</taxon>
    </lineage>
</organism>
<keyword evidence="2" id="KW-0732">Signal</keyword>
<dbReference type="Proteomes" id="UP000185161">
    <property type="component" value="Plasmid tig00000001"/>
</dbReference>
<sequence length="78" mass="7895">MAFAIFEPAILAVLLAGAGQLAPAAPMSAPASPCSRHATITPAFDCCLDLALWKAPPTASLNHPAPSLDGAADQKEGR</sequence>
<evidence type="ECO:0008006" key="5">
    <source>
        <dbReference type="Google" id="ProtNLM"/>
    </source>
</evidence>
<dbReference type="EMBL" id="CP018821">
    <property type="protein sequence ID" value="APR55369.1"/>
    <property type="molecule type" value="Genomic_DNA"/>
</dbReference>
<keyword evidence="3" id="KW-0614">Plasmid</keyword>
<feature type="region of interest" description="Disordered" evidence="1">
    <location>
        <begin position="58"/>
        <end position="78"/>
    </location>
</feature>
<proteinExistence type="predicted"/>
<reference evidence="4" key="1">
    <citation type="submission" date="2016-12" db="EMBL/GenBank/DDBJ databases">
        <title>Whole genome sequencing of Sphingomonas sp. ABOJV.</title>
        <authorList>
            <person name="Conlan S."/>
            <person name="Thomas P.J."/>
            <person name="Mullikin J."/>
            <person name="Palmore T.N."/>
            <person name="Frank K.M."/>
            <person name="Segre J.A."/>
        </authorList>
    </citation>
    <scope>NUCLEOTIDE SEQUENCE [LARGE SCALE GENOMIC DNA]</scope>
    <source>
        <strain evidence="4">ABOJV</strain>
        <plasmid evidence="4">Plasmid tig00000001</plasmid>
    </source>
</reference>
<feature type="signal peptide" evidence="2">
    <location>
        <begin position="1"/>
        <end position="24"/>
    </location>
</feature>
<evidence type="ECO:0000313" key="4">
    <source>
        <dbReference type="Proteomes" id="UP000185161"/>
    </source>
</evidence>
<feature type="chain" id="PRO_5009867457" description="Secreted protein" evidence="2">
    <location>
        <begin position="25"/>
        <end position="78"/>
    </location>
</feature>